<comment type="caution">
    <text evidence="8">The sequence shown here is derived from an EMBL/GenBank/DDBJ whole genome shotgun (WGS) entry which is preliminary data.</text>
</comment>
<comment type="pathway">
    <text evidence="5">Quinol/quinone metabolism; menaquinone biosynthesis.</text>
</comment>
<dbReference type="InterPro" id="IPR000873">
    <property type="entry name" value="AMP-dep_synth/lig_dom"/>
</dbReference>
<dbReference type="Proteomes" id="UP000252254">
    <property type="component" value="Unassembled WGS sequence"/>
</dbReference>
<dbReference type="InterPro" id="IPR045851">
    <property type="entry name" value="AMP-bd_C_sf"/>
</dbReference>
<accession>A0A366E740</accession>
<dbReference type="SUPFAM" id="SSF56801">
    <property type="entry name" value="Acetyl-CoA synthetase-like"/>
    <property type="match status" value="1"/>
</dbReference>
<dbReference type="HAMAP" id="MF_00731">
    <property type="entry name" value="MenE"/>
    <property type="match status" value="1"/>
</dbReference>
<dbReference type="UniPathway" id="UPA00079"/>
<dbReference type="PROSITE" id="PS00455">
    <property type="entry name" value="AMP_BINDING"/>
    <property type="match status" value="1"/>
</dbReference>
<dbReference type="Gene3D" id="3.30.300.30">
    <property type="match status" value="1"/>
</dbReference>
<keyword evidence="2 5" id="KW-0436">Ligase</keyword>
<feature type="domain" description="AMP-binding enzyme C-terminal" evidence="7">
    <location>
        <begin position="398"/>
        <end position="471"/>
    </location>
</feature>
<evidence type="ECO:0000256" key="2">
    <source>
        <dbReference type="ARBA" id="ARBA00022598"/>
    </source>
</evidence>
<evidence type="ECO:0000313" key="9">
    <source>
        <dbReference type="Proteomes" id="UP000252254"/>
    </source>
</evidence>
<evidence type="ECO:0000256" key="1">
    <source>
        <dbReference type="ARBA" id="ARBA00022428"/>
    </source>
</evidence>
<dbReference type="AlphaFoldDB" id="A0A366E740"/>
<dbReference type="InterPro" id="IPR025110">
    <property type="entry name" value="AMP-bd_C"/>
</dbReference>
<dbReference type="NCBIfam" id="NF002966">
    <property type="entry name" value="PRK03640.1"/>
    <property type="match status" value="1"/>
</dbReference>
<keyword evidence="9" id="KW-1185">Reference proteome</keyword>
<reference evidence="8 9" key="1">
    <citation type="submission" date="2018-06" db="EMBL/GenBank/DDBJ databases">
        <title>Genomic Encyclopedia of Type Strains, Phase IV (KMG-IV): sequencing the most valuable type-strain genomes for metagenomic binning, comparative biology and taxonomic classification.</title>
        <authorList>
            <person name="Goeker M."/>
        </authorList>
    </citation>
    <scope>NUCLEOTIDE SEQUENCE [LARGE SCALE GENOMIC DNA]</scope>
    <source>
        <strain evidence="8 9">DSM 15140</strain>
    </source>
</reference>
<comment type="function">
    <text evidence="5">Converts 2-succinylbenzoate (OSB) to 2-succinylbenzoyl-CoA (OSB-CoA).</text>
</comment>
<dbReference type="STRING" id="200904.GCA_900168775_00968"/>
<dbReference type="Pfam" id="PF13193">
    <property type="entry name" value="AMP-binding_C"/>
    <property type="match status" value="1"/>
</dbReference>
<dbReference type="EC" id="6.2.1.26" evidence="5"/>
<organism evidence="8 9">
    <name type="scientific">Paraliobacillus ryukyuensis</name>
    <dbReference type="NCBI Taxonomy" id="200904"/>
    <lineage>
        <taxon>Bacteria</taxon>
        <taxon>Bacillati</taxon>
        <taxon>Bacillota</taxon>
        <taxon>Bacilli</taxon>
        <taxon>Bacillales</taxon>
        <taxon>Bacillaceae</taxon>
        <taxon>Paraliobacillus</taxon>
    </lineage>
</organism>
<dbReference type="InterPro" id="IPR050237">
    <property type="entry name" value="ATP-dep_AMP-bd_enzyme"/>
</dbReference>
<keyword evidence="1 5" id="KW-0474">Menaquinone biosynthesis</keyword>
<evidence type="ECO:0000259" key="6">
    <source>
        <dbReference type="Pfam" id="PF00501"/>
    </source>
</evidence>
<protein>
    <recommendedName>
        <fullName evidence="5">2-succinylbenzoate--CoA ligase</fullName>
        <ecNumber evidence="5">6.2.1.26</ecNumber>
    </recommendedName>
    <alternativeName>
        <fullName evidence="5">o-succinylbenzoyl-CoA synthetase</fullName>
        <shortName evidence="5">OSB-CoA synthetase</shortName>
    </alternativeName>
</protein>
<feature type="domain" description="AMP-dependent synthetase/ligase" evidence="6">
    <location>
        <begin position="10"/>
        <end position="352"/>
    </location>
</feature>
<dbReference type="EMBL" id="QNRI01000006">
    <property type="protein sequence ID" value="RBO98127.1"/>
    <property type="molecule type" value="Genomic_DNA"/>
</dbReference>
<evidence type="ECO:0000256" key="3">
    <source>
        <dbReference type="ARBA" id="ARBA00022741"/>
    </source>
</evidence>
<keyword evidence="3 5" id="KW-0547">Nucleotide-binding</keyword>
<comment type="similarity">
    <text evidence="5">Belongs to the ATP-dependent AMP-binding enzyme family. MenE subfamily.</text>
</comment>
<dbReference type="RefSeq" id="WP_113868992.1">
    <property type="nucleotide sequence ID" value="NZ_BAABQN010000014.1"/>
</dbReference>
<dbReference type="InterPro" id="IPR020845">
    <property type="entry name" value="AMP-binding_CS"/>
</dbReference>
<dbReference type="UniPathway" id="UPA01057">
    <property type="reaction ID" value="UER00166"/>
</dbReference>
<dbReference type="NCBIfam" id="TIGR01923">
    <property type="entry name" value="menE"/>
    <property type="match status" value="1"/>
</dbReference>
<dbReference type="PANTHER" id="PTHR43767">
    <property type="entry name" value="LONG-CHAIN-FATTY-ACID--COA LIGASE"/>
    <property type="match status" value="1"/>
</dbReference>
<dbReference type="GO" id="GO:0008756">
    <property type="term" value="F:o-succinylbenzoate-CoA ligase activity"/>
    <property type="evidence" value="ECO:0007669"/>
    <property type="project" value="UniProtKB-UniRule"/>
</dbReference>
<dbReference type="OrthoDB" id="9762242at2"/>
<dbReference type="InterPro" id="IPR042099">
    <property type="entry name" value="ANL_N_sf"/>
</dbReference>
<evidence type="ECO:0000256" key="4">
    <source>
        <dbReference type="ARBA" id="ARBA00022840"/>
    </source>
</evidence>
<proteinExistence type="inferred from homology"/>
<dbReference type="PANTHER" id="PTHR43767:SF1">
    <property type="entry name" value="NONRIBOSOMAL PEPTIDE SYNTHASE PES1 (EUROFUNG)-RELATED"/>
    <property type="match status" value="1"/>
</dbReference>
<dbReference type="Pfam" id="PF00501">
    <property type="entry name" value="AMP-binding"/>
    <property type="match status" value="1"/>
</dbReference>
<comment type="pathway">
    <text evidence="5">Quinol/quinone metabolism; 1,4-dihydroxy-2-naphthoate biosynthesis; 1,4-dihydroxy-2-naphthoate from chorismate: step 5/7.</text>
</comment>
<sequence length="482" mass="53482">MGEKMPHWLEKQAVLNGGELALESPTFGQLSYLELRDKAKRFAQQLSILGIKAGDHVGIYTNKRIDFIIAIHALSYLKAVAILLNTRLTAEEIDYQLIDADANFLLVEPGEQAIFEKLALPKVITFDEVHQSPQANRSLQLEIDLDDLYTIIYTSGTTGHPKGVMHTYGNHWWSAISSMLNLGLDQQDKWLATLPLFHVGGFSLLMKNVIYGMPIYLLDRFDPSSVNQAIIDKGVTIVSVVAVMLDRLIEQLGDRRYPSKFRGMLLGGGPASAHLLQKATSSDIPVFQTYGMTETASQIVTLSPKDAMKKIGSAGKALFSAQVMIQQDDQVAVPSVIGEIFVKGPMVTKGYYKRASSKQTDWLATGDLGYLDEAGFLYVVDRRNDLIISGGENIYPAEIENVLLSMDGIIEAGVVGKEDPKWGKVPVAFIVVNKNFKLEEIKQKCTDVLAKYKVPKAFYVVDHLPRNASNKLVRHKLVEQLK</sequence>
<dbReference type="InterPro" id="IPR010192">
    <property type="entry name" value="MenE"/>
</dbReference>
<evidence type="ECO:0000259" key="7">
    <source>
        <dbReference type="Pfam" id="PF13193"/>
    </source>
</evidence>
<gene>
    <name evidence="5" type="primary">menE</name>
    <name evidence="8" type="ORF">DES48_106150</name>
</gene>
<keyword evidence="4 5" id="KW-0067">ATP-binding</keyword>
<evidence type="ECO:0000256" key="5">
    <source>
        <dbReference type="HAMAP-Rule" id="MF_00731"/>
    </source>
</evidence>
<dbReference type="GO" id="GO:0005524">
    <property type="term" value="F:ATP binding"/>
    <property type="evidence" value="ECO:0007669"/>
    <property type="project" value="UniProtKB-KW"/>
</dbReference>
<dbReference type="GO" id="GO:0009234">
    <property type="term" value="P:menaquinone biosynthetic process"/>
    <property type="evidence" value="ECO:0007669"/>
    <property type="project" value="UniProtKB-UniRule"/>
</dbReference>
<dbReference type="Gene3D" id="3.40.50.12780">
    <property type="entry name" value="N-terminal domain of ligase-like"/>
    <property type="match status" value="1"/>
</dbReference>
<name>A0A366E740_9BACI</name>
<evidence type="ECO:0000313" key="8">
    <source>
        <dbReference type="EMBL" id="RBO98127.1"/>
    </source>
</evidence>
<comment type="catalytic activity">
    <reaction evidence="5">
        <text>2-succinylbenzoate + ATP + CoA = 2-succinylbenzoyl-CoA + AMP + diphosphate</text>
        <dbReference type="Rhea" id="RHEA:17009"/>
        <dbReference type="ChEBI" id="CHEBI:18325"/>
        <dbReference type="ChEBI" id="CHEBI:30616"/>
        <dbReference type="ChEBI" id="CHEBI:33019"/>
        <dbReference type="ChEBI" id="CHEBI:57287"/>
        <dbReference type="ChEBI" id="CHEBI:57364"/>
        <dbReference type="ChEBI" id="CHEBI:456215"/>
        <dbReference type="EC" id="6.2.1.26"/>
    </reaction>
</comment>